<evidence type="ECO:0000256" key="3">
    <source>
        <dbReference type="ARBA" id="ARBA00022676"/>
    </source>
</evidence>
<comment type="pathway">
    <text evidence="1 9">Cell wall biogenesis; peptidoglycan biosynthesis.</text>
</comment>
<comment type="similarity">
    <text evidence="2">Belongs to the YkuD family.</text>
</comment>
<keyword evidence="5" id="KW-0378">Hydrolase</keyword>
<feature type="signal peptide" evidence="11">
    <location>
        <begin position="1"/>
        <end position="20"/>
    </location>
</feature>
<dbReference type="GO" id="GO:0071972">
    <property type="term" value="F:peptidoglycan L,D-transpeptidase activity"/>
    <property type="evidence" value="ECO:0007669"/>
    <property type="project" value="TreeGrafter"/>
</dbReference>
<evidence type="ECO:0000256" key="6">
    <source>
        <dbReference type="ARBA" id="ARBA00022960"/>
    </source>
</evidence>
<evidence type="ECO:0000256" key="9">
    <source>
        <dbReference type="PROSITE-ProRule" id="PRU01373"/>
    </source>
</evidence>
<evidence type="ECO:0000256" key="1">
    <source>
        <dbReference type="ARBA" id="ARBA00004752"/>
    </source>
</evidence>
<sequence>MISRRSFTALSLAAAATAGAGLPGAPALAAASRTEERLVTTYTVKKGDTLHDIAKAKGLGFLELRAANPDVEPWMPEPGSEIVLPTIHIAPVGMDKGILISLGAMRLFHFRGNGQVESYPIGIGAEGLETPRGTTTVVGKRKDPTWTPTENIRKRKPYLPASIGPGPQNPLGNRAMYLGWPAYLIHGTNIPDGVGRRVSSGCIRMYPWDVETIFEKVDVGTKVRSLDQRFSVAFDNGRLWLEVHPSIDAWNKLENREELPPSALSQDVINAIVEAAPERVTVDWDAVERVVREQRGYPIAVGIGEVTTASAQ</sequence>
<dbReference type="SUPFAM" id="SSF54106">
    <property type="entry name" value="LysM domain"/>
    <property type="match status" value="1"/>
</dbReference>
<evidence type="ECO:0000256" key="8">
    <source>
        <dbReference type="ARBA" id="ARBA00023316"/>
    </source>
</evidence>
<evidence type="ECO:0000256" key="10">
    <source>
        <dbReference type="SAM" id="MobiDB-lite"/>
    </source>
</evidence>
<evidence type="ECO:0000256" key="4">
    <source>
        <dbReference type="ARBA" id="ARBA00022679"/>
    </source>
</evidence>
<dbReference type="GO" id="GO:0005576">
    <property type="term" value="C:extracellular region"/>
    <property type="evidence" value="ECO:0007669"/>
    <property type="project" value="TreeGrafter"/>
</dbReference>
<keyword evidence="7 9" id="KW-0573">Peptidoglycan synthesis</keyword>
<dbReference type="Gene3D" id="3.10.350.10">
    <property type="entry name" value="LysM domain"/>
    <property type="match status" value="1"/>
</dbReference>
<keyword evidence="6 9" id="KW-0133">Cell shape</keyword>
<dbReference type="PROSITE" id="PS52029">
    <property type="entry name" value="LD_TPASE"/>
    <property type="match status" value="1"/>
</dbReference>
<reference evidence="14 15" key="1">
    <citation type="submission" date="2017-09" db="EMBL/GenBank/DDBJ databases">
        <authorList>
            <person name="Ehlers B."/>
            <person name="Leendertz F.H."/>
        </authorList>
    </citation>
    <scope>NUCLEOTIDE SEQUENCE [LARGE SCALE GENOMIC DNA]</scope>
    <source>
        <strain evidence="14 15">USBA 140</strain>
    </source>
</reference>
<dbReference type="CDD" id="cd16913">
    <property type="entry name" value="YkuD_like"/>
    <property type="match status" value="1"/>
</dbReference>
<evidence type="ECO:0000259" key="12">
    <source>
        <dbReference type="PROSITE" id="PS51782"/>
    </source>
</evidence>
<dbReference type="InterPro" id="IPR050979">
    <property type="entry name" value="LD-transpeptidase"/>
</dbReference>
<keyword evidence="8 9" id="KW-0961">Cell wall biogenesis/degradation</keyword>
<dbReference type="SUPFAM" id="SSF141523">
    <property type="entry name" value="L,D-transpeptidase catalytic domain-like"/>
    <property type="match status" value="1"/>
</dbReference>
<dbReference type="OrthoDB" id="8478453at2"/>
<dbReference type="InterPro" id="IPR006311">
    <property type="entry name" value="TAT_signal"/>
</dbReference>
<dbReference type="SMART" id="SM00257">
    <property type="entry name" value="LysM"/>
    <property type="match status" value="1"/>
</dbReference>
<feature type="active site" description="Proton donor/acceptor" evidence="9">
    <location>
        <position position="186"/>
    </location>
</feature>
<protein>
    <submittedName>
        <fullName evidence="14">L,D-transpeptidase ErfK/SrfK</fullName>
    </submittedName>
</protein>
<dbReference type="InterPro" id="IPR005490">
    <property type="entry name" value="LD_TPept_cat_dom"/>
</dbReference>
<feature type="domain" description="L,D-TPase catalytic" evidence="13">
    <location>
        <begin position="96"/>
        <end position="226"/>
    </location>
</feature>
<dbReference type="CDD" id="cd00118">
    <property type="entry name" value="LysM"/>
    <property type="match status" value="1"/>
</dbReference>
<dbReference type="RefSeq" id="WP_097279987.1">
    <property type="nucleotide sequence ID" value="NZ_OCNJ01000006.1"/>
</dbReference>
<dbReference type="Pfam" id="PF03734">
    <property type="entry name" value="YkuD"/>
    <property type="match status" value="1"/>
</dbReference>
<dbReference type="Gene3D" id="2.40.440.10">
    <property type="entry name" value="L,D-transpeptidase catalytic domain-like"/>
    <property type="match status" value="1"/>
</dbReference>
<dbReference type="InterPro" id="IPR036779">
    <property type="entry name" value="LysM_dom_sf"/>
</dbReference>
<dbReference type="UniPathway" id="UPA00219"/>
<dbReference type="FunFam" id="2.40.440.10:FF:000002">
    <property type="entry name" value="L,D-transpeptidase ErfK/SrfK"/>
    <property type="match status" value="1"/>
</dbReference>
<accession>A0A286GNI1</accession>
<dbReference type="GO" id="GO:0016757">
    <property type="term" value="F:glycosyltransferase activity"/>
    <property type="evidence" value="ECO:0007669"/>
    <property type="project" value="UniProtKB-KW"/>
</dbReference>
<name>A0A286GNI1_9PROT</name>
<evidence type="ECO:0000259" key="13">
    <source>
        <dbReference type="PROSITE" id="PS52029"/>
    </source>
</evidence>
<keyword evidence="15" id="KW-1185">Reference proteome</keyword>
<dbReference type="Proteomes" id="UP000219621">
    <property type="component" value="Unassembled WGS sequence"/>
</dbReference>
<evidence type="ECO:0000313" key="14">
    <source>
        <dbReference type="EMBL" id="SOD97062.1"/>
    </source>
</evidence>
<evidence type="ECO:0000256" key="5">
    <source>
        <dbReference type="ARBA" id="ARBA00022801"/>
    </source>
</evidence>
<evidence type="ECO:0000256" key="7">
    <source>
        <dbReference type="ARBA" id="ARBA00022984"/>
    </source>
</evidence>
<dbReference type="PANTHER" id="PTHR30582">
    <property type="entry name" value="L,D-TRANSPEPTIDASE"/>
    <property type="match status" value="1"/>
</dbReference>
<feature type="active site" description="Nucleophile" evidence="9">
    <location>
        <position position="202"/>
    </location>
</feature>
<dbReference type="AlphaFoldDB" id="A0A286GNI1"/>
<proteinExistence type="inferred from homology"/>
<dbReference type="InterPro" id="IPR038063">
    <property type="entry name" value="Transpep_catalytic_dom"/>
</dbReference>
<gene>
    <name evidence="14" type="ORF">SAMN05421508_106231</name>
</gene>
<dbReference type="GO" id="GO:0071555">
    <property type="term" value="P:cell wall organization"/>
    <property type="evidence" value="ECO:0007669"/>
    <property type="project" value="UniProtKB-UniRule"/>
</dbReference>
<keyword evidence="4" id="KW-0808">Transferase</keyword>
<dbReference type="InterPro" id="IPR018392">
    <property type="entry name" value="LysM"/>
</dbReference>
<dbReference type="PROSITE" id="PS51782">
    <property type="entry name" value="LYSM"/>
    <property type="match status" value="1"/>
</dbReference>
<feature type="domain" description="LysM" evidence="12">
    <location>
        <begin position="40"/>
        <end position="84"/>
    </location>
</feature>
<dbReference type="Pfam" id="PF01476">
    <property type="entry name" value="LysM"/>
    <property type="match status" value="1"/>
</dbReference>
<dbReference type="EMBL" id="OCNJ01000006">
    <property type="protein sequence ID" value="SOD97062.1"/>
    <property type="molecule type" value="Genomic_DNA"/>
</dbReference>
<keyword evidence="11" id="KW-0732">Signal</keyword>
<keyword evidence="3" id="KW-0328">Glycosyltransferase</keyword>
<evidence type="ECO:0000313" key="15">
    <source>
        <dbReference type="Proteomes" id="UP000219621"/>
    </source>
</evidence>
<dbReference type="GO" id="GO:0008360">
    <property type="term" value="P:regulation of cell shape"/>
    <property type="evidence" value="ECO:0007669"/>
    <property type="project" value="UniProtKB-UniRule"/>
</dbReference>
<dbReference type="GO" id="GO:0018104">
    <property type="term" value="P:peptidoglycan-protein cross-linking"/>
    <property type="evidence" value="ECO:0007669"/>
    <property type="project" value="TreeGrafter"/>
</dbReference>
<dbReference type="PROSITE" id="PS51318">
    <property type="entry name" value="TAT"/>
    <property type="match status" value="1"/>
</dbReference>
<feature type="region of interest" description="Disordered" evidence="10">
    <location>
        <begin position="132"/>
        <end position="151"/>
    </location>
</feature>
<feature type="chain" id="PRO_5012402897" evidence="11">
    <location>
        <begin position="21"/>
        <end position="312"/>
    </location>
</feature>
<evidence type="ECO:0000256" key="11">
    <source>
        <dbReference type="SAM" id="SignalP"/>
    </source>
</evidence>
<organism evidence="14 15">
    <name type="scientific">Caenispirillum bisanense</name>
    <dbReference type="NCBI Taxonomy" id="414052"/>
    <lineage>
        <taxon>Bacteria</taxon>
        <taxon>Pseudomonadati</taxon>
        <taxon>Pseudomonadota</taxon>
        <taxon>Alphaproteobacteria</taxon>
        <taxon>Rhodospirillales</taxon>
        <taxon>Novispirillaceae</taxon>
        <taxon>Caenispirillum</taxon>
    </lineage>
</organism>
<evidence type="ECO:0000256" key="2">
    <source>
        <dbReference type="ARBA" id="ARBA00005992"/>
    </source>
</evidence>
<dbReference type="PANTHER" id="PTHR30582:SF24">
    <property type="entry name" value="L,D-TRANSPEPTIDASE ERFK_SRFK-RELATED"/>
    <property type="match status" value="1"/>
</dbReference>